<evidence type="ECO:0000313" key="9">
    <source>
        <dbReference type="EMBL" id="OTG33319.1"/>
    </source>
</evidence>
<protein>
    <recommendedName>
        <fullName evidence="6">Protein FAR1-RELATED SEQUENCE</fullName>
    </recommendedName>
</protein>
<dbReference type="SMART" id="SM00575">
    <property type="entry name" value="ZnF_PMZ"/>
    <property type="match status" value="1"/>
</dbReference>
<comment type="similarity">
    <text evidence="1 6">Belongs to the FHY3/FAR1 family.</text>
</comment>
<dbReference type="GO" id="GO:0006355">
    <property type="term" value="P:regulation of DNA-templated transcription"/>
    <property type="evidence" value="ECO:0007669"/>
    <property type="project" value="UniProtKB-UniRule"/>
</dbReference>
<dbReference type="PANTHER" id="PTHR31669">
    <property type="entry name" value="PROTEIN FAR1-RELATED SEQUENCE 10-RELATED"/>
    <property type="match status" value="1"/>
</dbReference>
<sequence>MVDRQLIVIRVNKSNKTTLPNSAGADRCSSDHRRPLFENPRSPYSNNSDKSEELLEDDGGDHEINNEQVFGLETASLFGIEGDDDMENDSELVLDIETDDHENDSEQILEFENNDLDDKDQMLEFGSKGHDSTTIQLLEIETNNQEKHNLPPVVGMEFDSYEDAYKFYNLYAIAVGFAIRVKSSWTKRNSKEKRGAVLCCNCEGFKTLKEASSRRKETRTGCLAMIRLKLTDSNRWRVDEVKLDHNHSFDPERAQTAKSHKKTESRLKRKSETNADVEVRTIKLYRTPVVDNVYYGSSSERDLDNDLAKNKRLNLNKEDVQVINNYFCRAQLISPNFFYIMDFTDDGFVRNVFWIDSRARASYGHFGDVVALDTTCVKNGYKVPLVVFVGVNHHGQTISLGYGLVADESQETYNWLLRAWLTCMAGRPPQTLITDQCTALQSVISEIFPRAHHRFCLPLVIESIFQNSGILDSEVFRTVFNNVIYETIKVDEFELAWDEMIQRFEIRDNDYLHRLYEDRERWVPVYLKDTFFAGMFSFQPDESMVPFFHGYVHQQTSLKEFFEMHDLVFQNKIQKEAFDDIESKESNPKPRTMCTFESQLSKLYTKEIFSLFQYEVEMMSHCFHISQTNTTGSIVTYTISEQETKGNIIRSLEVMYDKIGTEVRCICSCYNFRGYLCRHALCVLNHNGIDEIPSQYILSRWRKDFKRMYVPDLGSNNVDVTNPVQRFEHLHKRALQVVEEGMTSLEHYTVAWQAFKESLNKVRLVADKNVE</sequence>
<reference evidence="10" key="1">
    <citation type="journal article" date="2017" name="Nature">
        <title>The sunflower genome provides insights into oil metabolism, flowering and Asterid evolution.</title>
        <authorList>
            <person name="Badouin H."/>
            <person name="Gouzy J."/>
            <person name="Grassa C.J."/>
            <person name="Murat F."/>
            <person name="Staton S.E."/>
            <person name="Cottret L."/>
            <person name="Lelandais-Briere C."/>
            <person name="Owens G.L."/>
            <person name="Carrere S."/>
            <person name="Mayjonade B."/>
            <person name="Legrand L."/>
            <person name="Gill N."/>
            <person name="Kane N.C."/>
            <person name="Bowers J.E."/>
            <person name="Hubner S."/>
            <person name="Bellec A."/>
            <person name="Berard A."/>
            <person name="Berges H."/>
            <person name="Blanchet N."/>
            <person name="Boniface M.C."/>
            <person name="Brunel D."/>
            <person name="Catrice O."/>
            <person name="Chaidir N."/>
            <person name="Claudel C."/>
            <person name="Donnadieu C."/>
            <person name="Faraut T."/>
            <person name="Fievet G."/>
            <person name="Helmstetter N."/>
            <person name="King M."/>
            <person name="Knapp S.J."/>
            <person name="Lai Z."/>
            <person name="Le Paslier M.C."/>
            <person name="Lippi Y."/>
            <person name="Lorenzon L."/>
            <person name="Mandel J.R."/>
            <person name="Marage G."/>
            <person name="Marchand G."/>
            <person name="Marquand E."/>
            <person name="Bret-Mestries E."/>
            <person name="Morien E."/>
            <person name="Nambeesan S."/>
            <person name="Nguyen T."/>
            <person name="Pegot-Espagnet P."/>
            <person name="Pouilly N."/>
            <person name="Raftis F."/>
            <person name="Sallet E."/>
            <person name="Schiex T."/>
            <person name="Thomas J."/>
            <person name="Vandecasteele C."/>
            <person name="Vares D."/>
            <person name="Vear F."/>
            <person name="Vautrin S."/>
            <person name="Crespi M."/>
            <person name="Mangin B."/>
            <person name="Burke J.M."/>
            <person name="Salse J."/>
            <person name="Munos S."/>
            <person name="Vincourt P."/>
            <person name="Rieseberg L.H."/>
            <person name="Langlade N.B."/>
        </authorList>
    </citation>
    <scope>NUCLEOTIDE SEQUENCE [LARGE SCALE GENOMIC DNA]</scope>
    <source>
        <strain evidence="10">cv. SF193</strain>
    </source>
</reference>
<dbReference type="FunCoup" id="A0A251VDH3">
    <property type="interactions" value="563"/>
</dbReference>
<dbReference type="Proteomes" id="UP000215914">
    <property type="component" value="Chromosome 2"/>
</dbReference>
<dbReference type="PANTHER" id="PTHR31669:SF228">
    <property type="entry name" value="PROTEIN FAR1-RELATED SEQUENCE 8"/>
    <property type="match status" value="1"/>
</dbReference>
<dbReference type="EMBL" id="CM007891">
    <property type="protein sequence ID" value="OTG33319.1"/>
    <property type="molecule type" value="Genomic_DNA"/>
</dbReference>
<comment type="subcellular location">
    <subcellularLocation>
        <location evidence="6">Nucleus</location>
    </subcellularLocation>
</comment>
<evidence type="ECO:0000256" key="3">
    <source>
        <dbReference type="ARBA" id="ARBA00022771"/>
    </source>
</evidence>
<keyword evidence="2 6" id="KW-0479">Metal-binding</keyword>
<dbReference type="InterPro" id="IPR004330">
    <property type="entry name" value="FAR1_DNA_bnd_dom"/>
</dbReference>
<keyword evidence="10" id="KW-1185">Reference proteome</keyword>
<evidence type="ECO:0000256" key="7">
    <source>
        <dbReference type="SAM" id="MobiDB-lite"/>
    </source>
</evidence>
<gene>
    <name evidence="9" type="primary">FRS8</name>
    <name evidence="9" type="ORF">HannXRQ_Chr02g0033411</name>
</gene>
<dbReference type="GO" id="GO:0005634">
    <property type="term" value="C:nucleus"/>
    <property type="evidence" value="ECO:0007669"/>
    <property type="project" value="UniProtKB-SubCell"/>
</dbReference>
<evidence type="ECO:0000256" key="4">
    <source>
        <dbReference type="ARBA" id="ARBA00022833"/>
    </source>
</evidence>
<keyword evidence="3 5" id="KW-0863">Zinc-finger</keyword>
<evidence type="ECO:0000256" key="2">
    <source>
        <dbReference type="ARBA" id="ARBA00022723"/>
    </source>
</evidence>
<dbReference type="AlphaFoldDB" id="A0A251VDH3"/>
<evidence type="ECO:0000313" key="10">
    <source>
        <dbReference type="Proteomes" id="UP000215914"/>
    </source>
</evidence>
<feature type="compositionally biased region" description="Basic and acidic residues" evidence="7">
    <location>
        <begin position="262"/>
        <end position="272"/>
    </location>
</feature>
<keyword evidence="4 6" id="KW-0862">Zinc</keyword>
<proteinExistence type="inferred from homology"/>
<feature type="domain" description="SWIM-type" evidence="8">
    <location>
        <begin position="652"/>
        <end position="688"/>
    </location>
</feature>
<dbReference type="InterPro" id="IPR007527">
    <property type="entry name" value="Znf_SWIM"/>
</dbReference>
<dbReference type="Pfam" id="PF03101">
    <property type="entry name" value="FAR1"/>
    <property type="match status" value="1"/>
</dbReference>
<accession>A0A251VDH3</accession>
<feature type="region of interest" description="Disordered" evidence="7">
    <location>
        <begin position="16"/>
        <end position="60"/>
    </location>
</feature>
<dbReference type="STRING" id="4232.A0A251VDH3"/>
<evidence type="ECO:0000256" key="6">
    <source>
        <dbReference type="RuleBase" id="RU367018"/>
    </source>
</evidence>
<evidence type="ECO:0000256" key="1">
    <source>
        <dbReference type="ARBA" id="ARBA00005889"/>
    </source>
</evidence>
<dbReference type="InParanoid" id="A0A251VDH3"/>
<organism evidence="9 10">
    <name type="scientific">Helianthus annuus</name>
    <name type="common">Common sunflower</name>
    <dbReference type="NCBI Taxonomy" id="4232"/>
    <lineage>
        <taxon>Eukaryota</taxon>
        <taxon>Viridiplantae</taxon>
        <taxon>Streptophyta</taxon>
        <taxon>Embryophyta</taxon>
        <taxon>Tracheophyta</taxon>
        <taxon>Spermatophyta</taxon>
        <taxon>Magnoliopsida</taxon>
        <taxon>eudicotyledons</taxon>
        <taxon>Gunneridae</taxon>
        <taxon>Pentapetalae</taxon>
        <taxon>asterids</taxon>
        <taxon>campanulids</taxon>
        <taxon>Asterales</taxon>
        <taxon>Asteraceae</taxon>
        <taxon>Asteroideae</taxon>
        <taxon>Heliantheae alliance</taxon>
        <taxon>Heliantheae</taxon>
        <taxon>Helianthus</taxon>
    </lineage>
</organism>
<dbReference type="InterPro" id="IPR018289">
    <property type="entry name" value="MULE_transposase_dom"/>
</dbReference>
<keyword evidence="6" id="KW-0539">Nucleus</keyword>
<evidence type="ECO:0000259" key="8">
    <source>
        <dbReference type="PROSITE" id="PS50966"/>
    </source>
</evidence>
<dbReference type="InterPro" id="IPR006564">
    <property type="entry name" value="Znf_PMZ"/>
</dbReference>
<dbReference type="GO" id="GO:0008270">
    <property type="term" value="F:zinc ion binding"/>
    <property type="evidence" value="ECO:0007669"/>
    <property type="project" value="UniProtKB-UniRule"/>
</dbReference>
<comment type="function">
    <text evidence="6">Putative transcription activator involved in regulating light control of development.</text>
</comment>
<feature type="region of interest" description="Disordered" evidence="7">
    <location>
        <begin position="249"/>
        <end position="272"/>
    </location>
</feature>
<dbReference type="PROSITE" id="PS50966">
    <property type="entry name" value="ZF_SWIM"/>
    <property type="match status" value="1"/>
</dbReference>
<dbReference type="OMA" id="TCLSNNY"/>
<dbReference type="InterPro" id="IPR031052">
    <property type="entry name" value="FHY3/FAR1"/>
</dbReference>
<evidence type="ECO:0000256" key="5">
    <source>
        <dbReference type="PROSITE-ProRule" id="PRU00325"/>
    </source>
</evidence>
<name>A0A251VDH3_HELAN</name>
<dbReference type="Pfam" id="PF10551">
    <property type="entry name" value="MULE"/>
    <property type="match status" value="1"/>
</dbReference>